<evidence type="ECO:0000313" key="3">
    <source>
        <dbReference type="Proteomes" id="UP000265581"/>
    </source>
</evidence>
<name>A0A371PDA9_9ACTN</name>
<dbReference type="PANTHER" id="PTHR41700">
    <property type="entry name" value="GCN5-RELATED N-ACETYLTRANSFERASE"/>
    <property type="match status" value="1"/>
</dbReference>
<dbReference type="Gene3D" id="3.40.630.30">
    <property type="match status" value="1"/>
</dbReference>
<dbReference type="AlphaFoldDB" id="A0A371PDA9"/>
<dbReference type="InterPro" id="IPR016181">
    <property type="entry name" value="Acyl_CoA_acyltransferase"/>
</dbReference>
<keyword evidence="3" id="KW-1185">Reference proteome</keyword>
<proteinExistence type="predicted"/>
<dbReference type="SUPFAM" id="SSF55729">
    <property type="entry name" value="Acyl-CoA N-acyltransferases (Nat)"/>
    <property type="match status" value="1"/>
</dbReference>
<organism evidence="2 3">
    <name type="scientific">Aeromicrobium endophyticum</name>
    <dbReference type="NCBI Taxonomy" id="2292704"/>
    <lineage>
        <taxon>Bacteria</taxon>
        <taxon>Bacillati</taxon>
        <taxon>Actinomycetota</taxon>
        <taxon>Actinomycetes</taxon>
        <taxon>Propionibacteriales</taxon>
        <taxon>Nocardioidaceae</taxon>
        <taxon>Aeromicrobium</taxon>
    </lineage>
</organism>
<dbReference type="InterPro" id="IPR038764">
    <property type="entry name" value="GNAT_N_AcTrfase_prd"/>
</dbReference>
<evidence type="ECO:0000313" key="2">
    <source>
        <dbReference type="EMBL" id="REK73626.1"/>
    </source>
</evidence>
<dbReference type="Proteomes" id="UP000265581">
    <property type="component" value="Unassembled WGS sequence"/>
</dbReference>
<protein>
    <submittedName>
        <fullName evidence="2">GNAT family N-acetyltransferase</fullName>
    </submittedName>
</protein>
<dbReference type="OrthoDB" id="9797990at2"/>
<feature type="domain" description="N-acetyltransferase" evidence="1">
    <location>
        <begin position="15"/>
        <end position="161"/>
    </location>
</feature>
<reference evidence="2 3" key="1">
    <citation type="submission" date="2018-08" db="EMBL/GenBank/DDBJ databases">
        <title>Aeromicrobium sp. M2KJ-4, whole genome shotgun sequence.</title>
        <authorList>
            <person name="Tuo L."/>
        </authorList>
    </citation>
    <scope>NUCLEOTIDE SEQUENCE [LARGE SCALE GENOMIC DNA]</scope>
    <source>
        <strain evidence="2 3">M2KJ-4</strain>
    </source>
</reference>
<sequence>MTSTTTSAASRPAETEIRILHSAEEMEAASDLAAHIWKVESAQSHVSPELLTALAHAGNYVVGAFRGDELLAMCVGFFHPPHDHALHSHIAGVRPDAAGTGLGESLKLHQRQWCLERGVKRVTWTYDPLVARNGYFNIHKLGCEVVAYLPDFYGSMHDGLNRGQHSDRLLVSWPLDGTRVEDSAPDDPGTAALRMVEGLPVLDLGAVLDADRCYVEIPSDIEAMRRDDPRCAAQWRLALRHALDGLFSTGWTVINFDRGGRYRLAKKV</sequence>
<dbReference type="InterPro" id="IPR038740">
    <property type="entry name" value="BioF2-like_GNAT_dom"/>
</dbReference>
<gene>
    <name evidence="2" type="ORF">DX116_08855</name>
</gene>
<dbReference type="PROSITE" id="PS51186">
    <property type="entry name" value="GNAT"/>
    <property type="match status" value="1"/>
</dbReference>
<dbReference type="EMBL" id="QUBR01000001">
    <property type="protein sequence ID" value="REK73626.1"/>
    <property type="molecule type" value="Genomic_DNA"/>
</dbReference>
<accession>A0A371PDA9</accession>
<dbReference type="Pfam" id="PF13480">
    <property type="entry name" value="Acetyltransf_6"/>
    <property type="match status" value="1"/>
</dbReference>
<dbReference type="GO" id="GO:0016747">
    <property type="term" value="F:acyltransferase activity, transferring groups other than amino-acyl groups"/>
    <property type="evidence" value="ECO:0007669"/>
    <property type="project" value="InterPro"/>
</dbReference>
<dbReference type="InterPro" id="IPR000182">
    <property type="entry name" value="GNAT_dom"/>
</dbReference>
<dbReference type="RefSeq" id="WP_119703736.1">
    <property type="nucleotide sequence ID" value="NZ_JBHSOI010000001.1"/>
</dbReference>
<dbReference type="PANTHER" id="PTHR41700:SF1">
    <property type="entry name" value="N-ACETYLTRANSFERASE DOMAIN-CONTAINING PROTEIN"/>
    <property type="match status" value="1"/>
</dbReference>
<evidence type="ECO:0000259" key="1">
    <source>
        <dbReference type="PROSITE" id="PS51186"/>
    </source>
</evidence>
<keyword evidence="2" id="KW-0808">Transferase</keyword>
<comment type="caution">
    <text evidence="2">The sequence shown here is derived from an EMBL/GenBank/DDBJ whole genome shotgun (WGS) entry which is preliminary data.</text>
</comment>
<dbReference type="CDD" id="cd04301">
    <property type="entry name" value="NAT_SF"/>
    <property type="match status" value="1"/>
</dbReference>